<organism evidence="2 3">
    <name type="scientific">Olpidium bornovanus</name>
    <dbReference type="NCBI Taxonomy" id="278681"/>
    <lineage>
        <taxon>Eukaryota</taxon>
        <taxon>Fungi</taxon>
        <taxon>Fungi incertae sedis</taxon>
        <taxon>Olpidiomycota</taxon>
        <taxon>Olpidiomycotina</taxon>
        <taxon>Olpidiomycetes</taxon>
        <taxon>Olpidiales</taxon>
        <taxon>Olpidiaceae</taxon>
        <taxon>Olpidium</taxon>
    </lineage>
</organism>
<feature type="non-terminal residue" evidence="2">
    <location>
        <position position="1"/>
    </location>
</feature>
<accession>A0A8H8DKG4</accession>
<dbReference type="InterPro" id="IPR003347">
    <property type="entry name" value="JmjC_dom"/>
</dbReference>
<evidence type="ECO:0000313" key="3">
    <source>
        <dbReference type="Proteomes" id="UP000673691"/>
    </source>
</evidence>
<gene>
    <name evidence="2" type="ORF">BJ554DRAFT_6106</name>
</gene>
<evidence type="ECO:0000313" key="2">
    <source>
        <dbReference type="EMBL" id="KAG5461661.1"/>
    </source>
</evidence>
<dbReference type="AlphaFoldDB" id="A0A8H8DKG4"/>
<dbReference type="SUPFAM" id="SSF51197">
    <property type="entry name" value="Clavaminate synthase-like"/>
    <property type="match status" value="1"/>
</dbReference>
<dbReference type="Gene3D" id="2.60.120.650">
    <property type="entry name" value="Cupin"/>
    <property type="match status" value="1"/>
</dbReference>
<dbReference type="OrthoDB" id="298344at2759"/>
<dbReference type="PROSITE" id="PS51184">
    <property type="entry name" value="JMJC"/>
    <property type="match status" value="1"/>
</dbReference>
<dbReference type="EMBL" id="JAEFCI010003321">
    <property type="protein sequence ID" value="KAG5461661.1"/>
    <property type="molecule type" value="Genomic_DNA"/>
</dbReference>
<reference evidence="2 3" key="1">
    <citation type="journal article" name="Sci. Rep.">
        <title>Genome-scale phylogenetic analyses confirm Olpidium as the closest living zoosporic fungus to the non-flagellated, terrestrial fungi.</title>
        <authorList>
            <person name="Chang Y."/>
            <person name="Rochon D."/>
            <person name="Sekimoto S."/>
            <person name="Wang Y."/>
            <person name="Chovatia M."/>
            <person name="Sandor L."/>
            <person name="Salamov A."/>
            <person name="Grigoriev I.V."/>
            <person name="Stajich J.E."/>
            <person name="Spatafora J.W."/>
        </authorList>
    </citation>
    <scope>NUCLEOTIDE SEQUENCE [LARGE SCALE GENOMIC DNA]</scope>
    <source>
        <strain evidence="2">S191</strain>
    </source>
</reference>
<dbReference type="SMART" id="SM00558">
    <property type="entry name" value="JmjC"/>
    <property type="match status" value="1"/>
</dbReference>
<dbReference type="Pfam" id="PF02373">
    <property type="entry name" value="JmjC"/>
    <property type="match status" value="1"/>
</dbReference>
<protein>
    <recommendedName>
        <fullName evidence="1">JmjC domain-containing protein</fullName>
    </recommendedName>
</protein>
<dbReference type="Proteomes" id="UP000673691">
    <property type="component" value="Unassembled WGS sequence"/>
</dbReference>
<comment type="caution">
    <text evidence="2">The sequence shown here is derived from an EMBL/GenBank/DDBJ whole genome shotgun (WGS) entry which is preliminary data.</text>
</comment>
<proteinExistence type="predicted"/>
<name>A0A8H8DKG4_9FUNG</name>
<feature type="domain" description="JmjC" evidence="1">
    <location>
        <begin position="1"/>
        <end position="182"/>
    </location>
</feature>
<sequence length="183" mass="20392">FCAVTENQRRGADGRTAEVRANEANLRSWGLTTFLRVIRTPCHYDACHTIGHNLMLDCGTGHGHSNPCRSARLISASSRYADASSLWFMTASQDSKAFNDYVEREGGTRVDFDNNVFPLSLLERSPVPVYVIEQKPWDFVIIPPSSAHQVLNRGEGVSIKVAWNRLRAQDTVACLETELPLLS</sequence>
<keyword evidence="3" id="KW-1185">Reference proteome</keyword>
<evidence type="ECO:0000259" key="1">
    <source>
        <dbReference type="PROSITE" id="PS51184"/>
    </source>
</evidence>